<dbReference type="EMBL" id="AF281817">
    <property type="protein sequence ID" value="AAK57039.1"/>
    <property type="molecule type" value="Genomic_DNA"/>
</dbReference>
<sequence>MRLSDIVQPISKTKGGKAARPGGTGHSGLPRVSRAPDRAARPSDSIGTHGLDPQCGFASACSCRLILSATAARKGFRLGAHGERQNHCFRHTTLGSERTHGRFFGRVLGRGTRTPPEEPSGRPRSGRAVGRSSLPYQTWWTRQVVPDHRRHAPAGGTTDVAQMQQVGVGETAAETLRLTQKRHERNAACMFGVLFATPTSSRGYRPCAPVWSAQIQ</sequence>
<dbReference type="GeneID" id="921245"/>
<evidence type="ECO:0000256" key="1">
    <source>
        <dbReference type="SAM" id="MobiDB-lite"/>
    </source>
</evidence>
<evidence type="ECO:0000313" key="2">
    <source>
        <dbReference type="EMBL" id="AAK57039.1"/>
    </source>
</evidence>
<dbReference type="KEGG" id="vg:921245"/>
<organismHost>
    <name type="scientific">Tupaia belangeri</name>
    <name type="common">Common tree shrew</name>
    <name type="synonym">Tupaia glis belangeri</name>
    <dbReference type="NCBI Taxonomy" id="37347"/>
</organismHost>
<feature type="region of interest" description="Disordered" evidence="1">
    <location>
        <begin position="107"/>
        <end position="132"/>
    </location>
</feature>
<name>Q91TU8_TUHV1</name>
<reference evidence="2 3" key="1">
    <citation type="journal article" date="2001" name="J. Virol.">
        <title>Analysis and characterization of the complete genome of tupaia (tree shrew) herpesvirus.</title>
        <authorList>
            <person name="Bahr U."/>
            <person name="Darai G."/>
        </authorList>
    </citation>
    <scope>NUCLEOTIDE SEQUENCE [LARGE SCALE GENOMIC DNA]</scope>
    <source>
        <strain evidence="2">2</strain>
    </source>
</reference>
<dbReference type="Proteomes" id="UP000137095">
    <property type="component" value="Segment"/>
</dbReference>
<protein>
    <submittedName>
        <fullName evidence="2">T14</fullName>
    </submittedName>
</protein>
<dbReference type="RefSeq" id="NP_116344.1">
    <property type="nucleotide sequence ID" value="NC_002794.1"/>
</dbReference>
<evidence type="ECO:0000313" key="3">
    <source>
        <dbReference type="Proteomes" id="UP000137095"/>
    </source>
</evidence>
<organism evidence="2 3">
    <name type="scientific">Tupaiid herpesvirus 1 (strain 1)</name>
    <name type="common">TuHV-1</name>
    <name type="synonym">Herpesvirus tupaia (strain 1)</name>
    <dbReference type="NCBI Taxonomy" id="10397"/>
    <lineage>
        <taxon>Viruses</taxon>
        <taxon>Duplodnaviria</taxon>
        <taxon>Heunggongvirae</taxon>
        <taxon>Peploviricota</taxon>
        <taxon>Herviviricetes</taxon>
        <taxon>Herpesvirales</taxon>
        <taxon>Orthoherpesviridae</taxon>
        <taxon>Betaherpesvirinae</taxon>
        <taxon>Quwivirus</taxon>
        <taxon>Quwivirus tupaiidbeta1</taxon>
    </lineage>
</organism>
<feature type="region of interest" description="Disordered" evidence="1">
    <location>
        <begin position="1"/>
        <end position="49"/>
    </location>
</feature>
<proteinExistence type="predicted"/>
<keyword evidence="3" id="KW-1185">Reference proteome</keyword>
<accession>Q91TU8</accession>